<accession>A0A6N3EK41</accession>
<dbReference type="Pfam" id="PF04525">
    <property type="entry name" value="LOR"/>
    <property type="match status" value="1"/>
</dbReference>
<dbReference type="AlphaFoldDB" id="A0A6N3EK41"/>
<gene>
    <name evidence="1" type="ORF">CPLFYP93_02237</name>
</gene>
<proteinExistence type="predicted"/>
<evidence type="ECO:0000313" key="1">
    <source>
        <dbReference type="EMBL" id="VYU40294.1"/>
    </source>
</evidence>
<dbReference type="RefSeq" id="WP_156561515.1">
    <property type="nucleotide sequence ID" value="NZ_CACRTV010000054.1"/>
</dbReference>
<protein>
    <recommendedName>
        <fullName evidence="2">Tubby C 2</fullName>
    </recommendedName>
</protein>
<organism evidence="1">
    <name type="scientific">Clostridium paraputrificum</name>
    <dbReference type="NCBI Taxonomy" id="29363"/>
    <lineage>
        <taxon>Bacteria</taxon>
        <taxon>Bacillati</taxon>
        <taxon>Bacillota</taxon>
        <taxon>Clostridia</taxon>
        <taxon>Eubacteriales</taxon>
        <taxon>Clostridiaceae</taxon>
        <taxon>Clostridium</taxon>
    </lineage>
</organism>
<dbReference type="InterPro" id="IPR025659">
    <property type="entry name" value="Tubby-like_C"/>
</dbReference>
<reference evidence="1" key="1">
    <citation type="submission" date="2019-11" db="EMBL/GenBank/DDBJ databases">
        <authorList>
            <person name="Feng L."/>
        </authorList>
    </citation>
    <scope>NUCLEOTIDE SEQUENCE</scope>
    <source>
        <strain evidence="1">CParaputrificumLFYP93</strain>
    </source>
</reference>
<sequence>MKVNFKGLKNSAVKDENGKEILSFEKSKALPTRECYSIINVQQEKIGTIERIRSNFGLVNSPKIVISLNNDKITIKKDIKELREVYEITGNDISIIGDWNGINFKISKNNQVLATIDVENQESEKNYVVDVVDQSNLEEVLSIVFALCWIK</sequence>
<evidence type="ECO:0008006" key="2">
    <source>
        <dbReference type="Google" id="ProtNLM"/>
    </source>
</evidence>
<dbReference type="SUPFAM" id="SSF54518">
    <property type="entry name" value="Tubby C-terminal domain-like"/>
    <property type="match status" value="1"/>
</dbReference>
<dbReference type="InterPro" id="IPR007612">
    <property type="entry name" value="LOR"/>
</dbReference>
<dbReference type="EMBL" id="CACRTV010000054">
    <property type="protein sequence ID" value="VYU40294.1"/>
    <property type="molecule type" value="Genomic_DNA"/>
</dbReference>
<name>A0A6N3EK41_9CLOT</name>